<organism evidence="1 2">
    <name type="scientific">Archangium lansingense</name>
    <dbReference type="NCBI Taxonomy" id="2995310"/>
    <lineage>
        <taxon>Bacteria</taxon>
        <taxon>Pseudomonadati</taxon>
        <taxon>Myxococcota</taxon>
        <taxon>Myxococcia</taxon>
        <taxon>Myxococcales</taxon>
        <taxon>Cystobacterineae</taxon>
        <taxon>Archangiaceae</taxon>
        <taxon>Archangium</taxon>
    </lineage>
</organism>
<comment type="caution">
    <text evidence="1">The sequence shown here is derived from an EMBL/GenBank/DDBJ whole genome shotgun (WGS) entry which is preliminary data.</text>
</comment>
<dbReference type="RefSeq" id="WP_267537970.1">
    <property type="nucleotide sequence ID" value="NZ_JAPNKA010000001.1"/>
</dbReference>
<keyword evidence="2" id="KW-1185">Reference proteome</keyword>
<proteinExistence type="predicted"/>
<reference evidence="1 2" key="1">
    <citation type="submission" date="2022-11" db="EMBL/GenBank/DDBJ databases">
        <title>Minimal conservation of predation-associated metabolite biosynthetic gene clusters underscores biosynthetic potential of Myxococcota including descriptions for ten novel species: Archangium lansinium sp. nov., Myxococcus landrumus sp. nov., Nannocystis bai.</title>
        <authorList>
            <person name="Ahearne A."/>
            <person name="Stevens C."/>
            <person name="Phillips K."/>
        </authorList>
    </citation>
    <scope>NUCLEOTIDE SEQUENCE [LARGE SCALE GENOMIC DNA]</scope>
    <source>
        <strain evidence="1 2">MIWBW</strain>
    </source>
</reference>
<sequence length="191" mass="20790">MDEVRFLPELVALAEAIRQRVDTEREYARREAERERRLQEEAPRRLPPAAPATMAWVRPEVHGLVEALGSQWTVGVGLAYHQGWLEASARALLNSDPGFSPPRFSPTFHLQGGLLLGKGALRPHLGLRAILVPGMASYGVGAVAGLRWALPASFVALVDVGAEYCIIVPNHDYRCAALTAQAGLGFDLHLP</sequence>
<dbReference type="Proteomes" id="UP001207654">
    <property type="component" value="Unassembled WGS sequence"/>
</dbReference>
<evidence type="ECO:0000313" key="1">
    <source>
        <dbReference type="EMBL" id="MCY1079239.1"/>
    </source>
</evidence>
<accession>A0ABT4AE94</accession>
<gene>
    <name evidence="1" type="ORF">OV287_32740</name>
</gene>
<dbReference type="EMBL" id="JAPNKA010000001">
    <property type="protein sequence ID" value="MCY1079239.1"/>
    <property type="molecule type" value="Genomic_DNA"/>
</dbReference>
<name>A0ABT4AE94_9BACT</name>
<evidence type="ECO:0000313" key="2">
    <source>
        <dbReference type="Proteomes" id="UP001207654"/>
    </source>
</evidence>
<protein>
    <submittedName>
        <fullName evidence="1">Uncharacterized protein</fullName>
    </submittedName>
</protein>